<dbReference type="AlphaFoldDB" id="A0A0C3JPL7"/>
<dbReference type="PANTHER" id="PTHR35179">
    <property type="entry name" value="PROTEIN CBG02620"/>
    <property type="match status" value="1"/>
</dbReference>
<organism evidence="1 2">
    <name type="scientific">Pisolithus tinctorius Marx 270</name>
    <dbReference type="NCBI Taxonomy" id="870435"/>
    <lineage>
        <taxon>Eukaryota</taxon>
        <taxon>Fungi</taxon>
        <taxon>Dikarya</taxon>
        <taxon>Basidiomycota</taxon>
        <taxon>Agaricomycotina</taxon>
        <taxon>Agaricomycetes</taxon>
        <taxon>Agaricomycetidae</taxon>
        <taxon>Boletales</taxon>
        <taxon>Sclerodermatineae</taxon>
        <taxon>Pisolithaceae</taxon>
        <taxon>Pisolithus</taxon>
    </lineage>
</organism>
<gene>
    <name evidence="1" type="ORF">M404DRAFT_1004697</name>
</gene>
<reference evidence="2" key="2">
    <citation type="submission" date="2015-01" db="EMBL/GenBank/DDBJ databases">
        <title>Evolutionary Origins and Diversification of the Mycorrhizal Mutualists.</title>
        <authorList>
            <consortium name="DOE Joint Genome Institute"/>
            <consortium name="Mycorrhizal Genomics Consortium"/>
            <person name="Kohler A."/>
            <person name="Kuo A."/>
            <person name="Nagy L.G."/>
            <person name="Floudas D."/>
            <person name="Copeland A."/>
            <person name="Barry K.W."/>
            <person name="Cichocki N."/>
            <person name="Veneault-Fourrey C."/>
            <person name="LaButti K."/>
            <person name="Lindquist E.A."/>
            <person name="Lipzen A."/>
            <person name="Lundell T."/>
            <person name="Morin E."/>
            <person name="Murat C."/>
            <person name="Riley R."/>
            <person name="Ohm R."/>
            <person name="Sun H."/>
            <person name="Tunlid A."/>
            <person name="Henrissat B."/>
            <person name="Grigoriev I.V."/>
            <person name="Hibbett D.S."/>
            <person name="Martin F."/>
        </authorList>
    </citation>
    <scope>NUCLEOTIDE SEQUENCE [LARGE SCALE GENOMIC DNA]</scope>
    <source>
        <strain evidence="2">Marx 270</strain>
    </source>
</reference>
<evidence type="ECO:0000313" key="1">
    <source>
        <dbReference type="EMBL" id="KIN99426.1"/>
    </source>
</evidence>
<dbReference type="HOGENOM" id="CLU_030046_0_1_1"/>
<evidence type="ECO:0008006" key="3">
    <source>
        <dbReference type="Google" id="ProtNLM"/>
    </source>
</evidence>
<keyword evidence="2" id="KW-1185">Reference proteome</keyword>
<dbReference type="InParanoid" id="A0A0C3JPL7"/>
<dbReference type="OrthoDB" id="420564at2759"/>
<sequence length="429" mass="48243">MICDLQNATVRFNFWHYKRDIIVRALPPNTSASTMSYRTTFATYPSLANDGFLLKGLDPGPVETFSPGTSAHVPSRVQLRNVKPIASYSWVDGTTPSIAVPGYPRIWKNTTVTTVPADSGIHYVNHNALRMGHHSLFIPIFAAIDSLNDDFQYRDVDLITDRSNLRKLLRCVDQQHHKTFRIDLDLLGNACLLTCCEEAWVVTIDKFCGYGHEYELAATKPRRGSEDNISHHRIITYDFGGIKVLLRYEVDACVELESEHDYLFASSAMSVETRETSAFPDDSAYSSQFGMKIKLTSPRSVLPQSSIIEIKTRSARRELDWKEVYPQLYLSQTPYLYLAKHTRGTFGPVEKVQINSQGMIAHTREAEATMAKLEALLNAILKAVRKHGEGVPLTLVYRAGKLQLYTRKAGTGQSFGKDILSKFQRAAPT</sequence>
<reference evidence="1 2" key="1">
    <citation type="submission" date="2014-04" db="EMBL/GenBank/DDBJ databases">
        <authorList>
            <consortium name="DOE Joint Genome Institute"/>
            <person name="Kuo A."/>
            <person name="Kohler A."/>
            <person name="Costa M.D."/>
            <person name="Nagy L.G."/>
            <person name="Floudas D."/>
            <person name="Copeland A."/>
            <person name="Barry K.W."/>
            <person name="Cichocki N."/>
            <person name="Veneault-Fourrey C."/>
            <person name="LaButti K."/>
            <person name="Lindquist E.A."/>
            <person name="Lipzen A."/>
            <person name="Lundell T."/>
            <person name="Morin E."/>
            <person name="Murat C."/>
            <person name="Sun H."/>
            <person name="Tunlid A."/>
            <person name="Henrissat B."/>
            <person name="Grigoriev I.V."/>
            <person name="Hibbett D.S."/>
            <person name="Martin F."/>
            <person name="Nordberg H.P."/>
            <person name="Cantor M.N."/>
            <person name="Hua S.X."/>
        </authorList>
    </citation>
    <scope>NUCLEOTIDE SEQUENCE [LARGE SCALE GENOMIC DNA]</scope>
    <source>
        <strain evidence="1 2">Marx 270</strain>
    </source>
</reference>
<protein>
    <recommendedName>
        <fullName evidence="3">Decapping nuclease</fullName>
    </recommendedName>
</protein>
<dbReference type="PANTHER" id="PTHR35179:SF2">
    <property type="entry name" value="START DOMAIN-CONTAINING PROTEIN"/>
    <property type="match status" value="1"/>
</dbReference>
<proteinExistence type="predicted"/>
<accession>A0A0C3JPL7</accession>
<name>A0A0C3JPL7_PISTI</name>
<dbReference type="EMBL" id="KN832005">
    <property type="protein sequence ID" value="KIN99426.1"/>
    <property type="molecule type" value="Genomic_DNA"/>
</dbReference>
<evidence type="ECO:0000313" key="2">
    <source>
        <dbReference type="Proteomes" id="UP000054217"/>
    </source>
</evidence>
<dbReference type="STRING" id="870435.A0A0C3JPL7"/>
<dbReference type="Proteomes" id="UP000054217">
    <property type="component" value="Unassembled WGS sequence"/>
</dbReference>